<evidence type="ECO:0000313" key="2">
    <source>
        <dbReference type="Proteomes" id="UP000286246"/>
    </source>
</evidence>
<comment type="caution">
    <text evidence="1">The sequence shown here is derived from an EMBL/GenBank/DDBJ whole genome shotgun (WGS) entry which is preliminary data.</text>
</comment>
<dbReference type="EMBL" id="RAPY01000002">
    <property type="protein sequence ID" value="RKE52688.1"/>
    <property type="molecule type" value="Genomic_DNA"/>
</dbReference>
<protein>
    <submittedName>
        <fullName evidence="1">Uncharacterized protein GlcG (DUF336 family)</fullName>
    </submittedName>
</protein>
<dbReference type="Gene3D" id="3.30.450.150">
    <property type="entry name" value="Haem-degrading domain"/>
    <property type="match status" value="1"/>
</dbReference>
<gene>
    <name evidence="1" type="ORF">DFQ12_2930</name>
</gene>
<keyword evidence="2" id="KW-1185">Reference proteome</keyword>
<dbReference type="InterPro" id="IPR005624">
    <property type="entry name" value="PduO/GlcC-like"/>
</dbReference>
<organism evidence="1 2">
    <name type="scientific">Sphingobacterium detergens</name>
    <dbReference type="NCBI Taxonomy" id="1145106"/>
    <lineage>
        <taxon>Bacteria</taxon>
        <taxon>Pseudomonadati</taxon>
        <taxon>Bacteroidota</taxon>
        <taxon>Sphingobacteriia</taxon>
        <taxon>Sphingobacteriales</taxon>
        <taxon>Sphingobacteriaceae</taxon>
        <taxon>Sphingobacterium</taxon>
    </lineage>
</organism>
<reference evidence="1 2" key="1">
    <citation type="submission" date="2018-09" db="EMBL/GenBank/DDBJ databases">
        <title>Genomic Encyclopedia of Type Strains, Phase III (KMG-III): the genomes of soil and plant-associated and newly described type strains.</title>
        <authorList>
            <person name="Whitman W."/>
        </authorList>
    </citation>
    <scope>NUCLEOTIDE SEQUENCE [LARGE SCALE GENOMIC DNA]</scope>
    <source>
        <strain evidence="1 2">CECT 7938</strain>
    </source>
</reference>
<dbReference type="PANTHER" id="PTHR34309:SF1">
    <property type="entry name" value="PROTEIN GLCG"/>
    <property type="match status" value="1"/>
</dbReference>
<sequence>MMNINYNQATQLLNASIVKANEIGISVCIAVVDNGGHLMALARLDSVFGVIDFAIKKAKTAVMFGVDSDTMGSIIAGADIHSYGMINSNDGLLTIPGGIVIKDAKDNIIGAIGCSGGTPEQDKEIASAGSQIIL</sequence>
<dbReference type="AlphaFoldDB" id="A0A420B7R5"/>
<dbReference type="Pfam" id="PF03928">
    <property type="entry name" value="HbpS-like"/>
    <property type="match status" value="1"/>
</dbReference>
<name>A0A420B7R5_SPHD1</name>
<dbReference type="SUPFAM" id="SSF143744">
    <property type="entry name" value="GlcG-like"/>
    <property type="match status" value="1"/>
</dbReference>
<dbReference type="InterPro" id="IPR052517">
    <property type="entry name" value="GlcG_carb_metab_protein"/>
</dbReference>
<dbReference type="RefSeq" id="WP_208642553.1">
    <property type="nucleotide sequence ID" value="NZ_RAPY01000002.1"/>
</dbReference>
<dbReference type="Proteomes" id="UP000286246">
    <property type="component" value="Unassembled WGS sequence"/>
</dbReference>
<dbReference type="PANTHER" id="PTHR34309">
    <property type="entry name" value="SLR1406 PROTEIN"/>
    <property type="match status" value="1"/>
</dbReference>
<accession>A0A420B7R5</accession>
<evidence type="ECO:0000313" key="1">
    <source>
        <dbReference type="EMBL" id="RKE52688.1"/>
    </source>
</evidence>
<dbReference type="InterPro" id="IPR038084">
    <property type="entry name" value="PduO/GlcC-like_sf"/>
</dbReference>
<proteinExistence type="predicted"/>